<protein>
    <recommendedName>
        <fullName evidence="5">WW domain-containing protein</fullName>
    </recommendedName>
</protein>
<name>A0A830HQ92_9CHLO</name>
<comment type="caution">
    <text evidence="3">The sequence shown here is derived from an EMBL/GenBank/DDBJ whole genome shotgun (WGS) entry which is preliminary data.</text>
</comment>
<evidence type="ECO:0000313" key="4">
    <source>
        <dbReference type="Proteomes" id="UP000660262"/>
    </source>
</evidence>
<feature type="region of interest" description="Disordered" evidence="1">
    <location>
        <begin position="626"/>
        <end position="645"/>
    </location>
</feature>
<dbReference type="Proteomes" id="UP000660262">
    <property type="component" value="Unassembled WGS sequence"/>
</dbReference>
<feature type="region of interest" description="Disordered" evidence="1">
    <location>
        <begin position="209"/>
        <end position="269"/>
    </location>
</feature>
<evidence type="ECO:0000256" key="1">
    <source>
        <dbReference type="SAM" id="MobiDB-lite"/>
    </source>
</evidence>
<feature type="transmembrane region" description="Helical" evidence="2">
    <location>
        <begin position="6"/>
        <end position="27"/>
    </location>
</feature>
<evidence type="ECO:0000313" key="3">
    <source>
        <dbReference type="EMBL" id="GHP09162.1"/>
    </source>
</evidence>
<reference evidence="3" key="1">
    <citation type="submission" date="2020-10" db="EMBL/GenBank/DDBJ databases">
        <title>Unveiling of a novel bifunctional photoreceptor, Dualchrome1, isolated from a cosmopolitan green alga.</title>
        <authorList>
            <person name="Suzuki S."/>
            <person name="Kawachi M."/>
        </authorList>
    </citation>
    <scope>NUCLEOTIDE SEQUENCE</scope>
    <source>
        <strain evidence="3">NIES 2893</strain>
    </source>
</reference>
<feature type="region of interest" description="Disordered" evidence="1">
    <location>
        <begin position="410"/>
        <end position="430"/>
    </location>
</feature>
<feature type="region of interest" description="Disordered" evidence="1">
    <location>
        <begin position="980"/>
        <end position="999"/>
    </location>
</feature>
<feature type="compositionally biased region" description="Acidic residues" evidence="1">
    <location>
        <begin position="633"/>
        <end position="645"/>
    </location>
</feature>
<proteinExistence type="predicted"/>
<keyword evidence="2" id="KW-0812">Transmembrane</keyword>
<feature type="compositionally biased region" description="Basic residues" evidence="1">
    <location>
        <begin position="254"/>
        <end position="267"/>
    </location>
</feature>
<dbReference type="EMBL" id="BNJQ01000023">
    <property type="protein sequence ID" value="GHP09162.1"/>
    <property type="molecule type" value="Genomic_DNA"/>
</dbReference>
<feature type="compositionally biased region" description="Acidic residues" evidence="1">
    <location>
        <begin position="228"/>
        <end position="247"/>
    </location>
</feature>
<gene>
    <name evidence="3" type="ORF">PPROV_000789900</name>
</gene>
<keyword evidence="2" id="KW-1133">Transmembrane helix</keyword>
<evidence type="ECO:0008006" key="5">
    <source>
        <dbReference type="Google" id="ProtNLM"/>
    </source>
</evidence>
<evidence type="ECO:0000256" key="2">
    <source>
        <dbReference type="SAM" id="Phobius"/>
    </source>
</evidence>
<organism evidence="3 4">
    <name type="scientific">Pycnococcus provasolii</name>
    <dbReference type="NCBI Taxonomy" id="41880"/>
    <lineage>
        <taxon>Eukaryota</taxon>
        <taxon>Viridiplantae</taxon>
        <taxon>Chlorophyta</taxon>
        <taxon>Pseudoscourfieldiophyceae</taxon>
        <taxon>Pseudoscourfieldiales</taxon>
        <taxon>Pycnococcaceae</taxon>
        <taxon>Pycnococcus</taxon>
    </lineage>
</organism>
<dbReference type="AlphaFoldDB" id="A0A830HQ92"/>
<feature type="compositionally biased region" description="Polar residues" evidence="1">
    <location>
        <begin position="411"/>
        <end position="430"/>
    </location>
</feature>
<keyword evidence="2" id="KW-0472">Membrane</keyword>
<feature type="region of interest" description="Disordered" evidence="1">
    <location>
        <begin position="53"/>
        <end position="83"/>
    </location>
</feature>
<keyword evidence="4" id="KW-1185">Reference proteome</keyword>
<accession>A0A830HQ92</accession>
<sequence>MDPSSVAVVVITVAAAVALVAASLFFYRLGQAVAAKKNNTSVHDADTLLTSLHKRLPKHSARRDPLAHGGLPRTPKRPQPPIRQRVDAAVRRLMGSEPRNTERHGVPLAAAPAPGDVEGAWDDVLADEFDETRMLRAEDVLLREMQTGDVRRVAMALREAIQHGVKDEYVWAGRVLVERLTSAFLGLDATRMSAKQQAAATVRGYYGKGEEPTAERMGSPGLFLSANGDDEDEERDDDDDDDDEGAEEPPPSRGPHKLRQRRRRKVARTTLEGRFGVHVDDVKRRAKEVEMEEAVALVLDLGPASSHAHSEADRSGYQGVTRRALSRATGMGVDRSWHELRMPGGHVRYYNTLTGAITSERPVHLEEGGASTQARLIETTHKEMASGRQQQDVLEELLKDERLKCAELQRNLDQATGESPRQPKSPSSGNKEYVVPWGIMAACISDNFAGIFKPARISRKVQSWASVAPVLREVCKELQTNLHMSVYFALPVDPPILGKDRNGKLVYVAATESDRWLEGTVLPDRMCTTTYQAARSGKAVIVDDIFATSVPLHIWRRTGTAAAAAAASPNPPSYAESPEIMLRAVSQAGASVHADILEIGGRQTSMSVIEDRERIAAMRQYMAENGTSTPYYDDGEEDGEEDEEGNLFERPVSARIAGSRGISATGQPLSSYATGAFGAFPITLGGGEDDPPCGTIGVDTLRRVEAHTLSDEEVDLLHAIARAVGQLLRYAWERERADLFREMDETLISLNREQPNEWHDGVAQRVVLDRLRARLESYFRPGAVGVKRMLSTMRLSIETPLPALGVLASVMLLLGADGVYDALQSARTATTQLDGEDAYERFLPGDAEVLRVLWRHHILNGFDRAHEQMHMLLRGWRWTACSPQYIKLAERMMQDVDPSSLVEPSGILLVLYYWCRMAKRVWALDSTLQDKLEQRGKTKGGELDAFVNKKHTKKTAKIMERVEAHRRSLAAEARVRRSKEQAAAVADAPRSPGGGGAVV</sequence>